<feature type="compositionally biased region" description="Basic residues" evidence="1">
    <location>
        <begin position="15"/>
        <end position="25"/>
    </location>
</feature>
<dbReference type="EMBL" id="AGNL01007331">
    <property type="protein sequence ID" value="EJK71365.1"/>
    <property type="molecule type" value="Genomic_DNA"/>
</dbReference>
<feature type="compositionally biased region" description="Basic and acidic residues" evidence="1">
    <location>
        <begin position="479"/>
        <end position="512"/>
    </location>
</feature>
<feature type="region of interest" description="Disordered" evidence="1">
    <location>
        <begin position="468"/>
        <end position="529"/>
    </location>
</feature>
<gene>
    <name evidence="2" type="ORF">THAOC_07210</name>
</gene>
<dbReference type="InterPro" id="IPR043136">
    <property type="entry name" value="B30.2/SPRY_sf"/>
</dbReference>
<evidence type="ECO:0000256" key="1">
    <source>
        <dbReference type="SAM" id="MobiDB-lite"/>
    </source>
</evidence>
<protein>
    <recommendedName>
        <fullName evidence="4">B30.2/SPRY domain-containing protein</fullName>
    </recommendedName>
</protein>
<evidence type="ECO:0008006" key="4">
    <source>
        <dbReference type="Google" id="ProtNLM"/>
    </source>
</evidence>
<sequence>MWLSRRDARNPAFRRAAHRRGRSRHARGLWRRDEVRRGQKMSWGVVRAVPSAADLPQLRCHDVGDSSRSRAIQSLRRASGQMGRGFVSTSKRSTSGFSVQNADRKLSRKKDNAPPSTAGVSALGSVLSEVSDRFQLNREAARKASKARGARVARVRGGGERGEGRLATHGMECACGAAKRQRVSTVESALASIDVLGQLAAFLEAGELCQVRATCKALGSRDDSAFDGLSMTEEAARRIYESASDEEKAMLPRHDGEGWIELYRHLLMLRARLTFDQLVGSDVEYQEGDKAAVRTMLGTNINGFPNDSSAICGNHIMRAGKHWVTFVLGGEDLGHLGLQSVGVIRPLPGWDQTRLDDFHPSDQSIWYDLRRERTSRWEGDVHFCHFYQSDGRCFYSNWEGDSTESIWDSYNNYERGIGTLGMLLDLDIGTLSVYRNGQKVGTLKDGLAGVYCWIASFGGSWKMGRRRVGGRRVGGGEARGGDRPDRRRDGDNEEEEKAKVIELDNAEEERATGAKSPNEEDGPARGGETETVFISVMTLHFLHSV</sequence>
<feature type="region of interest" description="Disordered" evidence="1">
    <location>
        <begin position="1"/>
        <end position="25"/>
    </location>
</feature>
<evidence type="ECO:0000313" key="2">
    <source>
        <dbReference type="EMBL" id="EJK71365.1"/>
    </source>
</evidence>
<proteinExistence type="predicted"/>
<feature type="region of interest" description="Disordered" evidence="1">
    <location>
        <begin position="76"/>
        <end position="119"/>
    </location>
</feature>
<reference evidence="2 3" key="1">
    <citation type="journal article" date="2012" name="Genome Biol.">
        <title>Genome and low-iron response of an oceanic diatom adapted to chronic iron limitation.</title>
        <authorList>
            <person name="Lommer M."/>
            <person name="Specht M."/>
            <person name="Roy A.S."/>
            <person name="Kraemer L."/>
            <person name="Andreson R."/>
            <person name="Gutowska M.A."/>
            <person name="Wolf J."/>
            <person name="Bergner S.V."/>
            <person name="Schilhabel M.B."/>
            <person name="Klostermeier U.C."/>
            <person name="Beiko R.G."/>
            <person name="Rosenstiel P."/>
            <person name="Hippler M."/>
            <person name="Laroche J."/>
        </authorList>
    </citation>
    <scope>NUCLEOTIDE SEQUENCE [LARGE SCALE GENOMIC DNA]</scope>
    <source>
        <strain evidence="2 3">CCMP1005</strain>
    </source>
</reference>
<dbReference type="AlphaFoldDB" id="K0T0W1"/>
<evidence type="ECO:0000313" key="3">
    <source>
        <dbReference type="Proteomes" id="UP000266841"/>
    </source>
</evidence>
<feature type="compositionally biased region" description="Polar residues" evidence="1">
    <location>
        <begin position="87"/>
        <end position="101"/>
    </location>
</feature>
<dbReference type="Proteomes" id="UP000266841">
    <property type="component" value="Unassembled WGS sequence"/>
</dbReference>
<organism evidence="2 3">
    <name type="scientific">Thalassiosira oceanica</name>
    <name type="common">Marine diatom</name>
    <dbReference type="NCBI Taxonomy" id="159749"/>
    <lineage>
        <taxon>Eukaryota</taxon>
        <taxon>Sar</taxon>
        <taxon>Stramenopiles</taxon>
        <taxon>Ochrophyta</taxon>
        <taxon>Bacillariophyta</taxon>
        <taxon>Coscinodiscophyceae</taxon>
        <taxon>Thalassiosirophycidae</taxon>
        <taxon>Thalassiosirales</taxon>
        <taxon>Thalassiosiraceae</taxon>
        <taxon>Thalassiosira</taxon>
    </lineage>
</organism>
<comment type="caution">
    <text evidence="2">The sequence shown here is derived from an EMBL/GenBank/DDBJ whole genome shotgun (WGS) entry which is preliminary data.</text>
</comment>
<dbReference type="Gene3D" id="2.60.120.920">
    <property type="match status" value="1"/>
</dbReference>
<name>K0T0W1_THAOC</name>
<accession>K0T0W1</accession>
<feature type="compositionally biased region" description="Basic and acidic residues" evidence="1">
    <location>
        <begin position="102"/>
        <end position="112"/>
    </location>
</feature>
<keyword evidence="3" id="KW-1185">Reference proteome</keyword>